<dbReference type="PANTHER" id="PTHR44013:SF1">
    <property type="entry name" value="ZINC-TYPE ALCOHOL DEHYDROGENASE-LIKE PROTEIN C16A3.02C"/>
    <property type="match status" value="1"/>
</dbReference>
<gene>
    <name evidence="2" type="ORF">MY490_03640</name>
</gene>
<name>A0ABY4JNW6_9BACI</name>
<proteinExistence type="predicted"/>
<dbReference type="CDD" id="cd08267">
    <property type="entry name" value="MDR1"/>
    <property type="match status" value="1"/>
</dbReference>
<evidence type="ECO:0000313" key="2">
    <source>
        <dbReference type="EMBL" id="UPM54954.1"/>
    </source>
</evidence>
<reference evidence="2 3" key="1">
    <citation type="submission" date="2022-04" db="EMBL/GenBank/DDBJ databases">
        <title>Mechanism of arsenic methylation and mitigation arsenic toxicity by Bacillus sp. LH14 from an Arsenic-Contaminated Paddy Soil.</title>
        <authorList>
            <person name="Wang D."/>
        </authorList>
    </citation>
    <scope>NUCLEOTIDE SEQUENCE [LARGE SCALE GENOMIC DNA]</scope>
    <source>
        <strain evidence="2 3">LH14</strain>
    </source>
</reference>
<dbReference type="SUPFAM" id="SSF50129">
    <property type="entry name" value="GroES-like"/>
    <property type="match status" value="1"/>
</dbReference>
<organism evidence="2 3">
    <name type="scientific">Gottfriedia acidiceleris</name>
    <dbReference type="NCBI Taxonomy" id="371036"/>
    <lineage>
        <taxon>Bacteria</taxon>
        <taxon>Bacillati</taxon>
        <taxon>Bacillota</taxon>
        <taxon>Bacilli</taxon>
        <taxon>Bacillales</taxon>
        <taxon>Bacillaceae</taxon>
        <taxon>Gottfriedia</taxon>
    </lineage>
</organism>
<sequence length="329" mass="36495">MKAIICTKYGPPEVLQLTEVEKPKIKDDEVLIKIHATTVTAGDVKLRSSDFPFMYWLPSRLMFGFTKPKNQIPGCELAGEIVTVGKNVRNFKTGDQVFGYSGFTFGANAEYISLHEESVLAKKPKNMSFEQAAAIPVGALTALHFLRRSIIQNGQKVLIYGASGSVGTYAIQLAKYFGTEVTALCSTSNVELVKALGADEVIDYTNEDLAKSKNTYDIIFDTVGKSSFSNCKRLLNKDGVYLLSAVWKLSVYFQAIWSNLISNKKAIFGVANMNYEDLNYIKALIEADKLKAVIDREYPLEQIVEAHRYVEKGHKKGNVVINIRGSSDC</sequence>
<dbReference type="InterPro" id="IPR013154">
    <property type="entry name" value="ADH-like_N"/>
</dbReference>
<dbReference type="Gene3D" id="3.90.180.10">
    <property type="entry name" value="Medium-chain alcohol dehydrogenases, catalytic domain"/>
    <property type="match status" value="1"/>
</dbReference>
<accession>A0ABY4JNW6</accession>
<dbReference type="InterPro" id="IPR020843">
    <property type="entry name" value="ER"/>
</dbReference>
<protein>
    <submittedName>
        <fullName evidence="2">NAD(P)-dependent alcohol dehydrogenase</fullName>
    </submittedName>
</protein>
<evidence type="ECO:0000259" key="1">
    <source>
        <dbReference type="SMART" id="SM00829"/>
    </source>
</evidence>
<dbReference type="PANTHER" id="PTHR44013">
    <property type="entry name" value="ZINC-TYPE ALCOHOL DEHYDROGENASE-LIKE PROTEIN C16A3.02C"/>
    <property type="match status" value="1"/>
</dbReference>
<dbReference type="EMBL" id="CP096034">
    <property type="protein sequence ID" value="UPM54954.1"/>
    <property type="molecule type" value="Genomic_DNA"/>
</dbReference>
<dbReference type="RefSeq" id="WP_248268022.1">
    <property type="nucleotide sequence ID" value="NZ_CP096034.1"/>
</dbReference>
<dbReference type="InterPro" id="IPR052733">
    <property type="entry name" value="Chloroplast_QOR"/>
</dbReference>
<evidence type="ECO:0000313" key="3">
    <source>
        <dbReference type="Proteomes" id="UP000830639"/>
    </source>
</evidence>
<dbReference type="InterPro" id="IPR011032">
    <property type="entry name" value="GroES-like_sf"/>
</dbReference>
<feature type="domain" description="Enoyl reductase (ER)" evidence="1">
    <location>
        <begin position="10"/>
        <end position="321"/>
    </location>
</feature>
<dbReference type="Proteomes" id="UP000830639">
    <property type="component" value="Chromosome"/>
</dbReference>
<dbReference type="Pfam" id="PF13602">
    <property type="entry name" value="ADH_zinc_N_2"/>
    <property type="match status" value="1"/>
</dbReference>
<keyword evidence="3" id="KW-1185">Reference proteome</keyword>
<dbReference type="InterPro" id="IPR036291">
    <property type="entry name" value="NAD(P)-bd_dom_sf"/>
</dbReference>
<dbReference type="SMART" id="SM00829">
    <property type="entry name" value="PKS_ER"/>
    <property type="match status" value="1"/>
</dbReference>
<dbReference type="Pfam" id="PF08240">
    <property type="entry name" value="ADH_N"/>
    <property type="match status" value="1"/>
</dbReference>
<dbReference type="Gene3D" id="3.40.50.720">
    <property type="entry name" value="NAD(P)-binding Rossmann-like Domain"/>
    <property type="match status" value="1"/>
</dbReference>
<dbReference type="SUPFAM" id="SSF51735">
    <property type="entry name" value="NAD(P)-binding Rossmann-fold domains"/>
    <property type="match status" value="1"/>
</dbReference>